<dbReference type="InterPro" id="IPR005227">
    <property type="entry name" value="YqgF"/>
</dbReference>
<comment type="similarity">
    <text evidence="5">Belongs to the YqgF HJR family.</text>
</comment>
<evidence type="ECO:0000256" key="4">
    <source>
        <dbReference type="ARBA" id="ARBA00022801"/>
    </source>
</evidence>
<dbReference type="SUPFAM" id="SSF53098">
    <property type="entry name" value="Ribonuclease H-like"/>
    <property type="match status" value="1"/>
</dbReference>
<proteinExistence type="inferred from homology"/>
<dbReference type="Pfam" id="PF03652">
    <property type="entry name" value="RuvX"/>
    <property type="match status" value="1"/>
</dbReference>
<accession>A0ABW1T2P9</accession>
<keyword evidence="4 5" id="KW-0378">Hydrolase</keyword>
<evidence type="ECO:0000313" key="7">
    <source>
        <dbReference type="EMBL" id="MFC6238343.1"/>
    </source>
</evidence>
<reference evidence="8" key="1">
    <citation type="journal article" date="2019" name="Int. J. Syst. Evol. Microbiol.">
        <title>The Global Catalogue of Microorganisms (GCM) 10K type strain sequencing project: providing services to taxonomists for standard genome sequencing and annotation.</title>
        <authorList>
            <consortium name="The Broad Institute Genomics Platform"/>
            <consortium name="The Broad Institute Genome Sequencing Center for Infectious Disease"/>
            <person name="Wu L."/>
            <person name="Ma J."/>
        </authorList>
    </citation>
    <scope>NUCLEOTIDE SEQUENCE [LARGE SCALE GENOMIC DNA]</scope>
    <source>
        <strain evidence="8">CGMCC 4.7317</strain>
    </source>
</reference>
<protein>
    <recommendedName>
        <fullName evidence="5">Putative pre-16S rRNA nuclease</fullName>
        <ecNumber evidence="5">3.1.-.-</ecNumber>
    </recommendedName>
</protein>
<evidence type="ECO:0000256" key="1">
    <source>
        <dbReference type="ARBA" id="ARBA00022490"/>
    </source>
</evidence>
<dbReference type="HAMAP" id="MF_00651">
    <property type="entry name" value="Nuclease_YqgF"/>
    <property type="match status" value="1"/>
</dbReference>
<organism evidence="7 8">
    <name type="scientific">Longivirga aurantiaca</name>
    <dbReference type="NCBI Taxonomy" id="1837743"/>
    <lineage>
        <taxon>Bacteria</taxon>
        <taxon>Bacillati</taxon>
        <taxon>Actinomycetota</taxon>
        <taxon>Actinomycetes</taxon>
        <taxon>Sporichthyales</taxon>
        <taxon>Sporichthyaceae</taxon>
        <taxon>Longivirga</taxon>
    </lineage>
</organism>
<dbReference type="EC" id="3.1.-.-" evidence="5"/>
<dbReference type="CDD" id="cd16964">
    <property type="entry name" value="YqgF"/>
    <property type="match status" value="1"/>
</dbReference>
<dbReference type="PANTHER" id="PTHR33317:SF4">
    <property type="entry name" value="POLYNUCLEOTIDYL TRANSFERASE, RIBONUCLEASE H-LIKE SUPERFAMILY PROTEIN"/>
    <property type="match status" value="1"/>
</dbReference>
<dbReference type="InterPro" id="IPR006641">
    <property type="entry name" value="YqgF/RNaseH-like_dom"/>
</dbReference>
<gene>
    <name evidence="7" type="primary">ruvX</name>
    <name evidence="7" type="ORF">ACFQGU_10680</name>
</gene>
<comment type="function">
    <text evidence="5">Could be a nuclease involved in processing of the 5'-end of pre-16S rRNA.</text>
</comment>
<evidence type="ECO:0000313" key="8">
    <source>
        <dbReference type="Proteomes" id="UP001596138"/>
    </source>
</evidence>
<dbReference type="PANTHER" id="PTHR33317">
    <property type="entry name" value="POLYNUCLEOTIDYL TRANSFERASE, RIBONUCLEASE H-LIKE SUPERFAMILY PROTEIN"/>
    <property type="match status" value="1"/>
</dbReference>
<keyword evidence="8" id="KW-1185">Reference proteome</keyword>
<keyword evidence="2 5" id="KW-0690">Ribosome biogenesis</keyword>
<keyword evidence="1 5" id="KW-0963">Cytoplasm</keyword>
<keyword evidence="3 5" id="KW-0540">Nuclease</keyword>
<comment type="caution">
    <text evidence="7">The sequence shown here is derived from an EMBL/GenBank/DDBJ whole genome shotgun (WGS) entry which is preliminary data.</text>
</comment>
<feature type="domain" description="YqgF/RNase H-like" evidence="6">
    <location>
        <begin position="2"/>
        <end position="105"/>
    </location>
</feature>
<dbReference type="Proteomes" id="UP001596138">
    <property type="component" value="Unassembled WGS sequence"/>
</dbReference>
<evidence type="ECO:0000256" key="5">
    <source>
        <dbReference type="HAMAP-Rule" id="MF_00651"/>
    </source>
</evidence>
<name>A0ABW1T2P9_9ACTN</name>
<dbReference type="InterPro" id="IPR012337">
    <property type="entry name" value="RNaseH-like_sf"/>
</dbReference>
<dbReference type="EMBL" id="JBHSTI010000008">
    <property type="protein sequence ID" value="MFC6238343.1"/>
    <property type="molecule type" value="Genomic_DNA"/>
</dbReference>
<dbReference type="SMART" id="SM00732">
    <property type="entry name" value="YqgFc"/>
    <property type="match status" value="1"/>
</dbReference>
<dbReference type="InterPro" id="IPR037027">
    <property type="entry name" value="YqgF/RNaseH-like_dom_sf"/>
</dbReference>
<evidence type="ECO:0000256" key="2">
    <source>
        <dbReference type="ARBA" id="ARBA00022517"/>
    </source>
</evidence>
<dbReference type="RefSeq" id="WP_386768239.1">
    <property type="nucleotide sequence ID" value="NZ_JBHSTI010000008.1"/>
</dbReference>
<evidence type="ECO:0000256" key="3">
    <source>
        <dbReference type="ARBA" id="ARBA00022722"/>
    </source>
</evidence>
<evidence type="ECO:0000259" key="6">
    <source>
        <dbReference type="SMART" id="SM00732"/>
    </source>
</evidence>
<sequence length="157" mass="16342">MDVGSVRVGVSRTDPDGLLAVPVATLDRPKAVAAPRTDLLGVADLVGEYEPLEVVVGLPLTLEGVEGPATEAVRAWVADLHRELARRGTSVPVRLVDERMTTAAVTKSLRAAGRDARSSRAVVDQAAAVMIVQHALDAERATGAPPGTLAEPPEDLA</sequence>
<dbReference type="Gene3D" id="3.30.420.140">
    <property type="entry name" value="YqgF/RNase H-like domain"/>
    <property type="match status" value="1"/>
</dbReference>
<dbReference type="NCBIfam" id="TIGR00250">
    <property type="entry name" value="RNAse_H_YqgF"/>
    <property type="match status" value="1"/>
</dbReference>
<comment type="subcellular location">
    <subcellularLocation>
        <location evidence="5">Cytoplasm</location>
    </subcellularLocation>
</comment>